<protein>
    <recommendedName>
        <fullName evidence="4">NYN domain-containing protein</fullName>
    </recommendedName>
</protein>
<feature type="region of interest" description="Disordered" evidence="1">
    <location>
        <begin position="1"/>
        <end position="40"/>
    </location>
</feature>
<accession>A0ABR3ZNT7</accession>
<gene>
    <name evidence="2" type="ORF">Sste5346_001340</name>
</gene>
<dbReference type="PANTHER" id="PTHR15837:SF5">
    <property type="entry name" value="NYN DOMAIN-CONTAINING PROTEIN"/>
    <property type="match status" value="1"/>
</dbReference>
<feature type="region of interest" description="Disordered" evidence="1">
    <location>
        <begin position="198"/>
        <end position="217"/>
    </location>
</feature>
<dbReference type="Gene3D" id="3.40.50.1010">
    <property type="entry name" value="5'-nuclease"/>
    <property type="match status" value="1"/>
</dbReference>
<dbReference type="CDD" id="cd18724">
    <property type="entry name" value="PIN_LabA-like"/>
    <property type="match status" value="1"/>
</dbReference>
<keyword evidence="3" id="KW-1185">Reference proteome</keyword>
<feature type="region of interest" description="Disordered" evidence="1">
    <location>
        <begin position="390"/>
        <end position="421"/>
    </location>
</feature>
<organism evidence="2 3">
    <name type="scientific">Sporothrix stenoceras</name>
    <dbReference type="NCBI Taxonomy" id="5173"/>
    <lineage>
        <taxon>Eukaryota</taxon>
        <taxon>Fungi</taxon>
        <taxon>Dikarya</taxon>
        <taxon>Ascomycota</taxon>
        <taxon>Pezizomycotina</taxon>
        <taxon>Sordariomycetes</taxon>
        <taxon>Sordariomycetidae</taxon>
        <taxon>Ophiostomatales</taxon>
        <taxon>Ophiostomataceae</taxon>
        <taxon>Sporothrix</taxon>
    </lineage>
</organism>
<proteinExistence type="predicted"/>
<feature type="region of interest" description="Disordered" evidence="1">
    <location>
        <begin position="46"/>
        <end position="65"/>
    </location>
</feature>
<feature type="compositionally biased region" description="Low complexity" evidence="1">
    <location>
        <begin position="396"/>
        <end position="409"/>
    </location>
</feature>
<evidence type="ECO:0000313" key="3">
    <source>
        <dbReference type="Proteomes" id="UP001583186"/>
    </source>
</evidence>
<evidence type="ECO:0000313" key="2">
    <source>
        <dbReference type="EMBL" id="KAL1902361.1"/>
    </source>
</evidence>
<evidence type="ECO:0008006" key="4">
    <source>
        <dbReference type="Google" id="ProtNLM"/>
    </source>
</evidence>
<name>A0ABR3ZNT7_9PEZI</name>
<feature type="compositionally biased region" description="Low complexity" evidence="1">
    <location>
        <begin position="204"/>
        <end position="217"/>
    </location>
</feature>
<dbReference type="Proteomes" id="UP001583186">
    <property type="component" value="Unassembled WGS sequence"/>
</dbReference>
<feature type="compositionally biased region" description="Low complexity" evidence="1">
    <location>
        <begin position="50"/>
        <end position="61"/>
    </location>
</feature>
<evidence type="ECO:0000256" key="1">
    <source>
        <dbReference type="SAM" id="MobiDB-lite"/>
    </source>
</evidence>
<sequence length="550" mass="59344">MIALSTPIPQPLPDAGGRQQDVSPPASVRPPSPKLGNFSSIFDDWPGGFSSTIDQPTSSSSVISGDPVKSLLTSDAVVTSVSAGSTANVPRGSAFNMGFLSGLDFSTIESPRGTPGSLLLDTISEDGSGEDDEDKAGDEENRGAGILLSGPNGLFSAAMDDVVIASPSTSPPTSVAAVTAKAVAAVAAATTPARPISILKSPKRTPGPFGTPTGKTGFNQALTQYDLPYPLPSSMLLSSPLGASPILPNFNHPIQPLSWHSKEEKLKTLELKLKPEYKRDRSLRFPGASEEASNIHVFVDLSNIVIGFYNRIKIDRGFPQEKKMTAPPFFFDAFARILERNRPAARLITAGSVPEYNNKAKWPSYMRQAEELGYEMNILGRVAKPAIPSPKLKPTNKYYNNNFNNNGNYGHKKSTSRGKNNYDGHNSSFADIYSSDDGYSSPPPLPSSTKIGEQAVDEILHLKMCHSVLDHDAGTIVLATGDAAEAEFSDGFLKHVERALGRGWCVELLSWKMGISNAWRELERKQKGTGRFRIIELDKYAEDLLDMTID</sequence>
<feature type="compositionally biased region" description="Acidic residues" evidence="1">
    <location>
        <begin position="123"/>
        <end position="137"/>
    </location>
</feature>
<dbReference type="PANTHER" id="PTHR15837">
    <property type="entry name" value="RAN GUANINE NUCLEOTIDE RELEASE FACTOR"/>
    <property type="match status" value="1"/>
</dbReference>
<comment type="caution">
    <text evidence="2">The sequence shown here is derived from an EMBL/GenBank/DDBJ whole genome shotgun (WGS) entry which is preliminary data.</text>
</comment>
<reference evidence="2 3" key="1">
    <citation type="journal article" date="2024" name="IMA Fungus">
        <title>IMA Genome - F19 : A genome assembly and annotation guide to empower mycologists, including annotated draft genome sequences of Ceratocystis pirilliformis, Diaporthe australafricana, Fusarium ophioides, Paecilomyces lecythidis, and Sporothrix stenoceras.</title>
        <authorList>
            <person name="Aylward J."/>
            <person name="Wilson A.M."/>
            <person name="Visagie C.M."/>
            <person name="Spraker J."/>
            <person name="Barnes I."/>
            <person name="Buitendag C."/>
            <person name="Ceriani C."/>
            <person name="Del Mar Angel L."/>
            <person name="du Plessis D."/>
            <person name="Fuchs T."/>
            <person name="Gasser K."/>
            <person name="Kramer D."/>
            <person name="Li W."/>
            <person name="Munsamy K."/>
            <person name="Piso A."/>
            <person name="Price J.L."/>
            <person name="Sonnekus B."/>
            <person name="Thomas C."/>
            <person name="van der Nest A."/>
            <person name="van Dijk A."/>
            <person name="van Heerden A."/>
            <person name="van Vuuren N."/>
            <person name="Yilmaz N."/>
            <person name="Duong T.A."/>
            <person name="van der Merwe N.A."/>
            <person name="Wingfield M.J."/>
            <person name="Wingfield B.D."/>
        </authorList>
    </citation>
    <scope>NUCLEOTIDE SEQUENCE [LARGE SCALE GENOMIC DNA]</scope>
    <source>
        <strain evidence="2 3">CMW 5346</strain>
    </source>
</reference>
<dbReference type="EMBL" id="JAWCUI010000005">
    <property type="protein sequence ID" value="KAL1902361.1"/>
    <property type="molecule type" value="Genomic_DNA"/>
</dbReference>
<feature type="region of interest" description="Disordered" evidence="1">
    <location>
        <begin position="111"/>
        <end position="144"/>
    </location>
</feature>
<dbReference type="InterPro" id="IPR007681">
    <property type="entry name" value="Mog1"/>
</dbReference>